<comment type="caution">
    <text evidence="1">The sequence shown here is derived from an EMBL/GenBank/DDBJ whole genome shotgun (WGS) entry which is preliminary data.</text>
</comment>
<gene>
    <name evidence="1" type="ORF">N7G274_008067</name>
</gene>
<reference evidence="1 2" key="1">
    <citation type="submission" date="2024-09" db="EMBL/GenBank/DDBJ databases">
        <title>Rethinking Asexuality: The Enigmatic Case of Functional Sexual Genes in Lepraria (Stereocaulaceae).</title>
        <authorList>
            <person name="Doellman M."/>
            <person name="Sun Y."/>
            <person name="Barcenas-Pena A."/>
            <person name="Lumbsch H.T."/>
            <person name="Grewe F."/>
        </authorList>
    </citation>
    <scope>NUCLEOTIDE SEQUENCE [LARGE SCALE GENOMIC DNA]</scope>
    <source>
        <strain evidence="1 2">Mercado 3170</strain>
    </source>
</reference>
<evidence type="ECO:0000313" key="2">
    <source>
        <dbReference type="Proteomes" id="UP001590950"/>
    </source>
</evidence>
<accession>A0ABR4A1V7</accession>
<dbReference type="EMBL" id="JBEFKJ010000027">
    <property type="protein sequence ID" value="KAL2039018.1"/>
    <property type="molecule type" value="Genomic_DNA"/>
</dbReference>
<name>A0ABR4A1V7_9LECA</name>
<dbReference type="Proteomes" id="UP001590950">
    <property type="component" value="Unassembled WGS sequence"/>
</dbReference>
<proteinExistence type="predicted"/>
<keyword evidence="2" id="KW-1185">Reference proteome</keyword>
<sequence>MCLVDIVTFPACNHSEYLFASACSAGYSHEQNHCTARYHEIRALIPSAPGDLYCRTCYFNKLDWLRDGYTLSYLNVIKDARKLGWTKEDVRGSLLDVELEMSEAVAEWKTECEREEGLDDPKRYLHDKASLLTLFLPTHSDFAANQPIKSTRTQKPKVTKQHAMYAGARGPIRSVVGKK</sequence>
<protein>
    <submittedName>
        <fullName evidence="1">Uncharacterized protein</fullName>
    </submittedName>
</protein>
<organism evidence="1 2">
    <name type="scientific">Stereocaulon virgatum</name>
    <dbReference type="NCBI Taxonomy" id="373712"/>
    <lineage>
        <taxon>Eukaryota</taxon>
        <taxon>Fungi</taxon>
        <taxon>Dikarya</taxon>
        <taxon>Ascomycota</taxon>
        <taxon>Pezizomycotina</taxon>
        <taxon>Lecanoromycetes</taxon>
        <taxon>OSLEUM clade</taxon>
        <taxon>Lecanoromycetidae</taxon>
        <taxon>Lecanorales</taxon>
        <taxon>Lecanorineae</taxon>
        <taxon>Stereocaulaceae</taxon>
        <taxon>Stereocaulon</taxon>
    </lineage>
</organism>
<evidence type="ECO:0000313" key="1">
    <source>
        <dbReference type="EMBL" id="KAL2039018.1"/>
    </source>
</evidence>